<dbReference type="InterPro" id="IPR000225">
    <property type="entry name" value="Armadillo"/>
</dbReference>
<sequence length="697" mass="76656">MLRPRSFERRVLILCPSVGRCRRHLHSCGSAQTMRRHRNEVTVELRKVRFSSSDSLLKLTYYLKSSQFQRKTILIQRVHTLLNKRDEHLLKKRNVPQEESLEDSDVDADFKAQNVTLEAILQNATSDNPVVQLSAVQAARKLLSSDRNPPIDDLIKSGILPILVKCLERDDNPSLQFEAAWALTNIASGTSAQTQAVVQSNAVPLFLRLLHSPHQNVCEQAVWALGNIIGDGPQCRDYVISLGVVKPLLSFINPSIPITFLRNVTWVIVNLCRNKDPPPPMETVQEILPALCVLIYHTDINILVDTVWALSYLTDGGNEQIQMVIDSGVVPFLVPLLSHQEVKVQTAALRAVGNIVTGTDEQTQVVLNCDVLSHFPNLLSHPKEKINKEAVWFLSNITAGNQQQVQAVIDAGLIPMIIHQLAKGDFGTQKEAAWAISNLTISGRKDQVEYLVQQNVIPPFCNLLSVKDSQVVQVVLDGLKNILIMAGDEASTIAEIIEECGGLEKIEVLQQHENEDIYKLAFEIIDQYFSGDDIDEDPSLIPEATQGGCDVLQGLLRRPAASLCADCLLVAPDPWIRAPAAEGAAVAVQTLAQSVAGTGKDVGRVKKSVTESQHAVGVGSTDVGQGQEGPYVYLSMVGNITDSDALIASLWKEYGKADARWLYFDPTIVSVEILTVVLGGSLALVLVYAIVKEKHYR</sequence>
<dbReference type="PROSITE" id="PS50176">
    <property type="entry name" value="ARM_REPEAT"/>
    <property type="match status" value="3"/>
</dbReference>
<evidence type="ECO:0000256" key="2">
    <source>
        <dbReference type="ARBA" id="ARBA00010394"/>
    </source>
</evidence>
<evidence type="ECO:0000313" key="17">
    <source>
        <dbReference type="Proteomes" id="UP000322234"/>
    </source>
</evidence>
<comment type="similarity">
    <text evidence="2">Belongs to the importin alpha family.</text>
</comment>
<evidence type="ECO:0000256" key="5">
    <source>
        <dbReference type="ARBA" id="ARBA00022737"/>
    </source>
</evidence>
<evidence type="ECO:0000256" key="12">
    <source>
        <dbReference type="PROSITE-ProRule" id="PRU00259"/>
    </source>
</evidence>
<dbReference type="FunFam" id="1.25.10.10:FF:000009">
    <property type="entry name" value="Importin subunit alpha"/>
    <property type="match status" value="1"/>
</dbReference>
<name>A0A6B0R3J5_9CETA</name>
<evidence type="ECO:0000256" key="10">
    <source>
        <dbReference type="ARBA" id="ARBA00070894"/>
    </source>
</evidence>
<dbReference type="EMBL" id="VBQZ03000022">
    <property type="protein sequence ID" value="MXQ84729.1"/>
    <property type="molecule type" value="Genomic_DNA"/>
</dbReference>
<feature type="repeat" description="ARM" evidence="12">
    <location>
        <begin position="328"/>
        <end position="366"/>
    </location>
</feature>
<feature type="transmembrane region" description="Helical" evidence="13">
    <location>
        <begin position="673"/>
        <end position="691"/>
    </location>
</feature>
<evidence type="ECO:0000256" key="11">
    <source>
        <dbReference type="ARBA" id="ARBA00075595"/>
    </source>
</evidence>
<feature type="repeat" description="ARM" evidence="12">
    <location>
        <begin position="201"/>
        <end position="228"/>
    </location>
</feature>
<dbReference type="GO" id="GO:0016020">
    <property type="term" value="C:membrane"/>
    <property type="evidence" value="ECO:0007669"/>
    <property type="project" value="UniProtKB-SubCell"/>
</dbReference>
<dbReference type="InterPro" id="IPR016024">
    <property type="entry name" value="ARM-type_fold"/>
</dbReference>
<evidence type="ECO:0000256" key="3">
    <source>
        <dbReference type="ARBA" id="ARBA00022448"/>
    </source>
</evidence>
<keyword evidence="7 13" id="KW-1133">Transmembrane helix</keyword>
<dbReference type="AlphaFoldDB" id="A0A6B0R3J5"/>
<evidence type="ECO:0000256" key="6">
    <source>
        <dbReference type="ARBA" id="ARBA00022927"/>
    </source>
</evidence>
<keyword evidence="4 13" id="KW-0812">Transmembrane</keyword>
<dbReference type="SUPFAM" id="SSF48371">
    <property type="entry name" value="ARM repeat"/>
    <property type="match status" value="1"/>
</dbReference>
<accession>A0A6B0R3J5</accession>
<feature type="domain" description="IBB" evidence="14">
    <location>
        <begin position="83"/>
        <end position="137"/>
    </location>
</feature>
<evidence type="ECO:0000259" key="14">
    <source>
        <dbReference type="Pfam" id="PF01749"/>
    </source>
</evidence>
<proteinExistence type="inferred from homology"/>
<dbReference type="Pfam" id="PF01749">
    <property type="entry name" value="IBB"/>
    <property type="match status" value="1"/>
</dbReference>
<dbReference type="Proteomes" id="UP000322234">
    <property type="component" value="Unassembled WGS sequence"/>
</dbReference>
<keyword evidence="6" id="KW-0653">Protein transport</keyword>
<dbReference type="GO" id="GO:0061608">
    <property type="term" value="F:nuclear import signal receptor activity"/>
    <property type="evidence" value="ECO:0007669"/>
    <property type="project" value="InterPro"/>
</dbReference>
<dbReference type="InterPro" id="IPR011989">
    <property type="entry name" value="ARM-like"/>
</dbReference>
<dbReference type="Pfam" id="PF16186">
    <property type="entry name" value="Arm_3"/>
    <property type="match status" value="1"/>
</dbReference>
<protein>
    <recommendedName>
        <fullName evidence="10">Importin subunit alpha-8</fullName>
    </recommendedName>
    <alternativeName>
        <fullName evidence="11">Karyopherin subunit alpha-7</fullName>
    </alternativeName>
</protein>
<dbReference type="Pfam" id="PF05241">
    <property type="entry name" value="EBP"/>
    <property type="match status" value="1"/>
</dbReference>
<gene>
    <name evidence="16" type="ORF">E5288_WYG016713</name>
</gene>
<evidence type="ECO:0000256" key="9">
    <source>
        <dbReference type="ARBA" id="ARBA00053483"/>
    </source>
</evidence>
<dbReference type="InterPro" id="IPR032413">
    <property type="entry name" value="Arm_3"/>
</dbReference>
<keyword evidence="5" id="KW-0677">Repeat</keyword>
<dbReference type="InterPro" id="IPR002652">
    <property type="entry name" value="Importin-a_IBB"/>
</dbReference>
<organism evidence="16 17">
    <name type="scientific">Bos mutus</name>
    <name type="common">wild yak</name>
    <dbReference type="NCBI Taxonomy" id="72004"/>
    <lineage>
        <taxon>Eukaryota</taxon>
        <taxon>Metazoa</taxon>
        <taxon>Chordata</taxon>
        <taxon>Craniata</taxon>
        <taxon>Vertebrata</taxon>
        <taxon>Euteleostomi</taxon>
        <taxon>Mammalia</taxon>
        <taxon>Eutheria</taxon>
        <taxon>Laurasiatheria</taxon>
        <taxon>Artiodactyla</taxon>
        <taxon>Ruminantia</taxon>
        <taxon>Pecora</taxon>
        <taxon>Bovidae</taxon>
        <taxon>Bovinae</taxon>
        <taxon>Bos</taxon>
    </lineage>
</organism>
<dbReference type="GO" id="GO:0006606">
    <property type="term" value="P:protein import into nucleus"/>
    <property type="evidence" value="ECO:0007669"/>
    <property type="project" value="InterPro"/>
</dbReference>
<evidence type="ECO:0000256" key="1">
    <source>
        <dbReference type="ARBA" id="ARBA00004141"/>
    </source>
</evidence>
<dbReference type="InterPro" id="IPR033118">
    <property type="entry name" value="EXPERA"/>
</dbReference>
<comment type="function">
    <text evidence="9">Functions in nuclear protein import.</text>
</comment>
<dbReference type="SMART" id="SM00185">
    <property type="entry name" value="ARM"/>
    <property type="match status" value="8"/>
</dbReference>
<keyword evidence="3" id="KW-0813">Transport</keyword>
<dbReference type="PANTHER" id="PTHR23316">
    <property type="entry name" value="IMPORTIN ALPHA"/>
    <property type="match status" value="1"/>
</dbReference>
<evidence type="ECO:0000256" key="4">
    <source>
        <dbReference type="ARBA" id="ARBA00022692"/>
    </source>
</evidence>
<dbReference type="Pfam" id="PF00514">
    <property type="entry name" value="Arm"/>
    <property type="match status" value="8"/>
</dbReference>
<evidence type="ECO:0000313" key="16">
    <source>
        <dbReference type="EMBL" id="MXQ84729.1"/>
    </source>
</evidence>
<evidence type="ECO:0000256" key="8">
    <source>
        <dbReference type="ARBA" id="ARBA00023136"/>
    </source>
</evidence>
<evidence type="ECO:0000256" key="7">
    <source>
        <dbReference type="ARBA" id="ARBA00022989"/>
    </source>
</evidence>
<keyword evidence="8 13" id="KW-0472">Membrane</keyword>
<evidence type="ECO:0000256" key="13">
    <source>
        <dbReference type="SAM" id="Phobius"/>
    </source>
</evidence>
<keyword evidence="17" id="KW-1185">Reference proteome</keyword>
<dbReference type="GO" id="GO:0005634">
    <property type="term" value="C:nucleus"/>
    <property type="evidence" value="ECO:0007669"/>
    <property type="project" value="UniProtKB-ARBA"/>
</dbReference>
<feature type="repeat" description="ARM" evidence="12">
    <location>
        <begin position="158"/>
        <end position="202"/>
    </location>
</feature>
<evidence type="ECO:0000259" key="15">
    <source>
        <dbReference type="Pfam" id="PF05241"/>
    </source>
</evidence>
<comment type="subcellular location">
    <subcellularLocation>
        <location evidence="1">Membrane</location>
        <topology evidence="1">Multi-pass membrane protein</topology>
    </subcellularLocation>
</comment>
<reference evidence="16" key="1">
    <citation type="submission" date="2019-10" db="EMBL/GenBank/DDBJ databases">
        <title>The sequence and de novo assembly of the wild yak genome.</title>
        <authorList>
            <person name="Liu Y."/>
        </authorList>
    </citation>
    <scope>NUCLEOTIDE SEQUENCE [LARGE SCALE GENOMIC DNA]</scope>
    <source>
        <strain evidence="16">WY2019</strain>
    </source>
</reference>
<dbReference type="Gene3D" id="1.25.10.10">
    <property type="entry name" value="Leucine-rich Repeat Variant"/>
    <property type="match status" value="1"/>
</dbReference>
<comment type="caution">
    <text evidence="16">The sequence shown here is derived from an EMBL/GenBank/DDBJ whole genome shotgun (WGS) entry which is preliminary data.</text>
</comment>
<feature type="domain" description="EXPERA" evidence="15">
    <location>
        <begin position="647"/>
        <end position="694"/>
    </location>
</feature>